<reference evidence="2 3" key="1">
    <citation type="submission" date="2019-10" db="EMBL/GenBank/DDBJ databases">
        <authorList>
            <person name="Palmer J.M."/>
        </authorList>
    </citation>
    <scope>NUCLEOTIDE SEQUENCE [LARGE SCALE GENOMIC DNA]</scope>
    <source>
        <strain evidence="2 3">TWF506</strain>
    </source>
</reference>
<evidence type="ECO:0000256" key="1">
    <source>
        <dbReference type="SAM" id="MobiDB-lite"/>
    </source>
</evidence>
<feature type="compositionally biased region" description="Basic and acidic residues" evidence="1">
    <location>
        <begin position="79"/>
        <end position="97"/>
    </location>
</feature>
<feature type="region of interest" description="Disordered" evidence="1">
    <location>
        <begin position="79"/>
        <end position="109"/>
    </location>
</feature>
<gene>
    <name evidence="2" type="ORF">TWF506_006548</name>
</gene>
<name>A0AAN8NRX8_9PEZI</name>
<dbReference type="Proteomes" id="UP001307849">
    <property type="component" value="Unassembled WGS sequence"/>
</dbReference>
<proteinExistence type="predicted"/>
<comment type="caution">
    <text evidence="2">The sequence shown here is derived from an EMBL/GenBank/DDBJ whole genome shotgun (WGS) entry which is preliminary data.</text>
</comment>
<protein>
    <submittedName>
        <fullName evidence="2">Uncharacterized protein</fullName>
    </submittedName>
</protein>
<sequence length="109" mass="12314">MERAQLQVSGLPYVISAPGYVYDTSWKNPGSSFPSFHLPSFSFLHPEVSAINSMYTIPGIISIVTTGRIGGRRTRIHALDPVRFEKTQNPHKNENSKKEKKKKKKKTDL</sequence>
<evidence type="ECO:0000313" key="2">
    <source>
        <dbReference type="EMBL" id="KAK6516651.1"/>
    </source>
</evidence>
<accession>A0AAN8NRX8</accession>
<feature type="compositionally biased region" description="Basic residues" evidence="1">
    <location>
        <begin position="98"/>
        <end position="109"/>
    </location>
</feature>
<organism evidence="2 3">
    <name type="scientific">Arthrobotrys conoides</name>
    <dbReference type="NCBI Taxonomy" id="74498"/>
    <lineage>
        <taxon>Eukaryota</taxon>
        <taxon>Fungi</taxon>
        <taxon>Dikarya</taxon>
        <taxon>Ascomycota</taxon>
        <taxon>Pezizomycotina</taxon>
        <taxon>Orbiliomycetes</taxon>
        <taxon>Orbiliales</taxon>
        <taxon>Orbiliaceae</taxon>
        <taxon>Arthrobotrys</taxon>
    </lineage>
</organism>
<evidence type="ECO:0000313" key="3">
    <source>
        <dbReference type="Proteomes" id="UP001307849"/>
    </source>
</evidence>
<dbReference type="AlphaFoldDB" id="A0AAN8NRX8"/>
<dbReference type="EMBL" id="JAVHJM010000003">
    <property type="protein sequence ID" value="KAK6516651.1"/>
    <property type="molecule type" value="Genomic_DNA"/>
</dbReference>
<keyword evidence="3" id="KW-1185">Reference proteome</keyword>